<keyword evidence="1" id="KW-0472">Membrane</keyword>
<feature type="transmembrane region" description="Helical" evidence="1">
    <location>
        <begin position="40"/>
        <end position="59"/>
    </location>
</feature>
<dbReference type="RefSeq" id="WP_194504372.1">
    <property type="nucleotide sequence ID" value="NZ_JADIVZ010000009.1"/>
</dbReference>
<feature type="transmembrane region" description="Helical" evidence="1">
    <location>
        <begin position="80"/>
        <end position="111"/>
    </location>
</feature>
<organism evidence="2 3">
    <name type="scientific">Nocardioides acrostichi</name>
    <dbReference type="NCBI Taxonomy" id="2784339"/>
    <lineage>
        <taxon>Bacteria</taxon>
        <taxon>Bacillati</taxon>
        <taxon>Actinomycetota</taxon>
        <taxon>Actinomycetes</taxon>
        <taxon>Propionibacteriales</taxon>
        <taxon>Nocardioidaceae</taxon>
        <taxon>Nocardioides</taxon>
    </lineage>
</organism>
<name>A0A930V1U7_9ACTN</name>
<reference evidence="2" key="1">
    <citation type="submission" date="2020-11" db="EMBL/GenBank/DDBJ databases">
        <title>Nocardioides sp. CBS4Y-1, whole genome shotgun sequence.</title>
        <authorList>
            <person name="Tuo L."/>
        </authorList>
    </citation>
    <scope>NUCLEOTIDE SEQUENCE</scope>
    <source>
        <strain evidence="2">CBS4Y-1</strain>
    </source>
</reference>
<dbReference type="Proteomes" id="UP000656804">
    <property type="component" value="Unassembled WGS sequence"/>
</dbReference>
<evidence type="ECO:0000313" key="3">
    <source>
        <dbReference type="Proteomes" id="UP000656804"/>
    </source>
</evidence>
<comment type="caution">
    <text evidence="2">The sequence shown here is derived from an EMBL/GenBank/DDBJ whole genome shotgun (WGS) entry which is preliminary data.</text>
</comment>
<feature type="transmembrane region" description="Helical" evidence="1">
    <location>
        <begin position="12"/>
        <end position="34"/>
    </location>
</feature>
<gene>
    <name evidence="2" type="ORF">ISG29_15600</name>
</gene>
<evidence type="ECO:0000256" key="1">
    <source>
        <dbReference type="SAM" id="Phobius"/>
    </source>
</evidence>
<sequence>MSYRQLWSEAPLLIKVLVPVVLAAWVVLALSLVLAPSPWLMVWFPATLALYGLTMALDLQGSARAMSAALKRARPMGVDYSGSFISSVWYARVVGAGVAAVAVVMAVMMFVDPPG</sequence>
<evidence type="ECO:0000313" key="2">
    <source>
        <dbReference type="EMBL" id="MBF4163120.1"/>
    </source>
</evidence>
<protein>
    <submittedName>
        <fullName evidence="2">Uncharacterized protein</fullName>
    </submittedName>
</protein>
<keyword evidence="3" id="KW-1185">Reference proteome</keyword>
<dbReference type="EMBL" id="JADIVZ010000009">
    <property type="protein sequence ID" value="MBF4163120.1"/>
    <property type="molecule type" value="Genomic_DNA"/>
</dbReference>
<proteinExistence type="predicted"/>
<keyword evidence="1" id="KW-1133">Transmembrane helix</keyword>
<accession>A0A930V1U7</accession>
<keyword evidence="1" id="KW-0812">Transmembrane</keyword>
<dbReference type="AlphaFoldDB" id="A0A930V1U7"/>